<evidence type="ECO:0000256" key="2">
    <source>
        <dbReference type="ARBA" id="ARBA00022723"/>
    </source>
</evidence>
<evidence type="ECO:0000256" key="1">
    <source>
        <dbReference type="ARBA" id="ARBA00009928"/>
    </source>
</evidence>
<dbReference type="NCBIfam" id="TIGR04183">
    <property type="entry name" value="Por_Secre_tail"/>
    <property type="match status" value="1"/>
</dbReference>
<dbReference type="GO" id="GO:0016491">
    <property type="term" value="F:oxidoreductase activity"/>
    <property type="evidence" value="ECO:0007669"/>
    <property type="project" value="InterPro"/>
</dbReference>
<comment type="similarity">
    <text evidence="1">Belongs to the tyrosinase family.</text>
</comment>
<dbReference type="Proteomes" id="UP000468443">
    <property type="component" value="Unassembled WGS sequence"/>
</dbReference>
<dbReference type="PANTHER" id="PTHR11474">
    <property type="entry name" value="TYROSINASE FAMILY MEMBER"/>
    <property type="match status" value="1"/>
</dbReference>
<keyword evidence="3" id="KW-0732">Signal</keyword>
<dbReference type="InterPro" id="IPR026444">
    <property type="entry name" value="Secre_tail"/>
</dbReference>
<evidence type="ECO:0000256" key="4">
    <source>
        <dbReference type="ARBA" id="ARBA00023008"/>
    </source>
</evidence>
<dbReference type="PROSITE" id="PS00498">
    <property type="entry name" value="TYROSINASE_2"/>
    <property type="match status" value="1"/>
</dbReference>
<name>A0A6P0UFZ0_9FLAO</name>
<dbReference type="InterPro" id="IPR002227">
    <property type="entry name" value="Tyrosinase_Cu-bd"/>
</dbReference>
<dbReference type="Pfam" id="PF18962">
    <property type="entry name" value="Por_Secre_tail"/>
    <property type="match status" value="1"/>
</dbReference>
<dbReference type="PANTHER" id="PTHR11474:SF126">
    <property type="entry name" value="TYROSINASE-LIKE PROTEIN TYR-1-RELATED"/>
    <property type="match status" value="1"/>
</dbReference>
<comment type="caution">
    <text evidence="6">The sequence shown here is derived from an EMBL/GenBank/DDBJ whole genome shotgun (WGS) entry which is preliminary data.</text>
</comment>
<organism evidence="6 7">
    <name type="scientific">Muriicola jejuensis</name>
    <dbReference type="NCBI Taxonomy" id="504488"/>
    <lineage>
        <taxon>Bacteria</taxon>
        <taxon>Pseudomonadati</taxon>
        <taxon>Bacteroidota</taxon>
        <taxon>Flavobacteriia</taxon>
        <taxon>Flavobacteriales</taxon>
        <taxon>Flavobacteriaceae</taxon>
        <taxon>Muriicola</taxon>
    </lineage>
</organism>
<proteinExistence type="inferred from homology"/>
<accession>A0A6P0UFZ0</accession>
<keyword evidence="2" id="KW-0479">Metal-binding</keyword>
<evidence type="ECO:0000259" key="5">
    <source>
        <dbReference type="PROSITE" id="PS00498"/>
    </source>
</evidence>
<dbReference type="RefSeq" id="WP_163693997.1">
    <property type="nucleotide sequence ID" value="NZ_FXTW01000003.1"/>
</dbReference>
<evidence type="ECO:0000256" key="3">
    <source>
        <dbReference type="ARBA" id="ARBA00022729"/>
    </source>
</evidence>
<dbReference type="PRINTS" id="PR00092">
    <property type="entry name" value="TYROSINASE"/>
</dbReference>
<reference evidence="6 7" key="1">
    <citation type="submission" date="2020-01" db="EMBL/GenBank/DDBJ databases">
        <title>Muriicola jejuensis KCTC 22299.</title>
        <authorList>
            <person name="Wang G."/>
        </authorList>
    </citation>
    <scope>NUCLEOTIDE SEQUENCE [LARGE SCALE GENOMIC DNA]</scope>
    <source>
        <strain evidence="6 7">KCTC 22299</strain>
    </source>
</reference>
<gene>
    <name evidence="6" type="ORF">GWK09_13500</name>
</gene>
<evidence type="ECO:0000313" key="6">
    <source>
        <dbReference type="EMBL" id="NER11542.1"/>
    </source>
</evidence>
<dbReference type="InterPro" id="IPR050316">
    <property type="entry name" value="Tyrosinase/Hemocyanin"/>
</dbReference>
<dbReference type="Gene3D" id="1.10.1280.10">
    <property type="entry name" value="Di-copper center containing domain from catechol oxidase"/>
    <property type="match status" value="2"/>
</dbReference>
<dbReference type="InterPro" id="IPR008922">
    <property type="entry name" value="Di-copper_centre_dom_sf"/>
</dbReference>
<keyword evidence="4" id="KW-0186">Copper</keyword>
<dbReference type="AlphaFoldDB" id="A0A6P0UFZ0"/>
<dbReference type="EMBL" id="JAABOP010000005">
    <property type="protein sequence ID" value="NER11542.1"/>
    <property type="molecule type" value="Genomic_DNA"/>
</dbReference>
<feature type="domain" description="Tyrosinase copper-binding" evidence="5">
    <location>
        <begin position="209"/>
        <end position="220"/>
    </location>
</feature>
<sequence>MTILKIFMLRSLLTILVLLMVLNQSEAQSIRKSYHEMSASERDALVGAFHQMRLGGDLINDLAQFHSDFFNLDGVGDGTQLDIHFNLPDEPQRQIFFPWHRMQIFEMEQAMQVINPNISMPWWDSSVDQSTDPNSLLWSASFMGQFDQAWQLNRNLGGSGPLPTPTDVINLQAISDFLVYSNQMERGPVHRGAHVWVGGAMPTTLSPRDPIFYLHHTNIDRLWAVWEDANPGGSSHIITSMIRYDGTYVFDGVTLPLVDPDDIVNTRALGVFYANNQLAQLSDYTVSNTHKPLENFYYQFLIEAGNDFIVPSGTNCKLESVNEIRLIPGFIAESGASFIAKIDADNNVNTAGKPGPNTSPLVRVERPFEYDEAILYKDAYDPREFVSGNIDINLYPNPFLESIVVDMDKVYSEFKISLFDMSGRRLLLKSFERQKTIDLTGLQTLAKGIYVLEVMVNGEVVLRKKIIKE</sequence>
<protein>
    <submittedName>
        <fullName evidence="6">T9SS type A sorting domain-containing protein</fullName>
    </submittedName>
</protein>
<dbReference type="SUPFAM" id="SSF48056">
    <property type="entry name" value="Di-copper centre-containing domain"/>
    <property type="match status" value="1"/>
</dbReference>
<dbReference type="GO" id="GO:0046872">
    <property type="term" value="F:metal ion binding"/>
    <property type="evidence" value="ECO:0007669"/>
    <property type="project" value="UniProtKB-KW"/>
</dbReference>
<keyword evidence="7" id="KW-1185">Reference proteome</keyword>
<dbReference type="Pfam" id="PF00264">
    <property type="entry name" value="Tyrosinase"/>
    <property type="match status" value="2"/>
</dbReference>
<evidence type="ECO:0000313" key="7">
    <source>
        <dbReference type="Proteomes" id="UP000468443"/>
    </source>
</evidence>